<dbReference type="AlphaFoldDB" id="A0A2P2KMF3"/>
<protein>
    <submittedName>
        <fullName evidence="2">Uncharacterized protein</fullName>
    </submittedName>
</protein>
<evidence type="ECO:0000313" key="2">
    <source>
        <dbReference type="EMBL" id="MBX06909.1"/>
    </source>
</evidence>
<organism evidence="2">
    <name type="scientific">Rhizophora mucronata</name>
    <name type="common">Asiatic mangrove</name>
    <dbReference type="NCBI Taxonomy" id="61149"/>
    <lineage>
        <taxon>Eukaryota</taxon>
        <taxon>Viridiplantae</taxon>
        <taxon>Streptophyta</taxon>
        <taxon>Embryophyta</taxon>
        <taxon>Tracheophyta</taxon>
        <taxon>Spermatophyta</taxon>
        <taxon>Magnoliopsida</taxon>
        <taxon>eudicotyledons</taxon>
        <taxon>Gunneridae</taxon>
        <taxon>Pentapetalae</taxon>
        <taxon>rosids</taxon>
        <taxon>fabids</taxon>
        <taxon>Malpighiales</taxon>
        <taxon>Rhizophoraceae</taxon>
        <taxon>Rhizophora</taxon>
    </lineage>
</organism>
<evidence type="ECO:0000256" key="1">
    <source>
        <dbReference type="SAM" id="MobiDB-lite"/>
    </source>
</evidence>
<sequence>MLIIYLDYILVNLLFFFNKKRKKNKKKISLQTQKSQKRYKHPENYK</sequence>
<name>A0A2P2KMF3_RHIMU</name>
<reference evidence="2" key="1">
    <citation type="submission" date="2018-02" db="EMBL/GenBank/DDBJ databases">
        <title>Rhizophora mucronata_Transcriptome.</title>
        <authorList>
            <person name="Meera S.P."/>
            <person name="Sreeshan A."/>
            <person name="Augustine A."/>
        </authorList>
    </citation>
    <scope>NUCLEOTIDE SEQUENCE</scope>
    <source>
        <tissue evidence="2">Leaf</tissue>
    </source>
</reference>
<dbReference type="EMBL" id="GGEC01026425">
    <property type="protein sequence ID" value="MBX06909.1"/>
    <property type="molecule type" value="Transcribed_RNA"/>
</dbReference>
<feature type="region of interest" description="Disordered" evidence="1">
    <location>
        <begin position="27"/>
        <end position="46"/>
    </location>
</feature>
<proteinExistence type="predicted"/>
<accession>A0A2P2KMF3</accession>